<dbReference type="CDD" id="cd00293">
    <property type="entry name" value="USP-like"/>
    <property type="match status" value="2"/>
</dbReference>
<sequence>MKNVLRVLIPVDGSKQSLIAVRYVGSVLKPKNAKIVFFYVDSELPESFWDLEKNPDFRSKLAPVKAWAEQRKQLVTDSIKKAGKILISDGFSADALSTKIQGRKTGIARDILQEANTGEYKAVVVGRTGISNAKGIVLGSVANKLIGNLVEMPLIVIGGKPDTKKFLIAFDGSKGSMKCVSIVGAMLNNTGSEIMICHVIRSLGIEQQSLNEIPITELKKDWTEANIKKIKPAMEEAKRKLIAAGIDPSKITEKILTDRASRAGSVIAEAREGGYGTIVLGRRGLSATQEYFIGRVSRKILHMAKKIAVWVVN</sequence>
<dbReference type="SUPFAM" id="SSF52402">
    <property type="entry name" value="Adenine nucleotide alpha hydrolases-like"/>
    <property type="match status" value="2"/>
</dbReference>
<evidence type="ECO:0000313" key="3">
    <source>
        <dbReference type="EMBL" id="CBX29930.1"/>
    </source>
</evidence>
<accession>E1YH86</accession>
<feature type="domain" description="UspA" evidence="2">
    <location>
        <begin position="164"/>
        <end position="312"/>
    </location>
</feature>
<dbReference type="EMBL" id="FR695873">
    <property type="protein sequence ID" value="CBX29930.1"/>
    <property type="molecule type" value="Genomic_DNA"/>
</dbReference>
<protein>
    <recommendedName>
        <fullName evidence="2">UspA domain-containing protein</fullName>
    </recommendedName>
</protein>
<dbReference type="PANTHER" id="PTHR46268">
    <property type="entry name" value="STRESS RESPONSE PROTEIN NHAX"/>
    <property type="match status" value="1"/>
</dbReference>
<dbReference type="InterPro" id="IPR006015">
    <property type="entry name" value="Universal_stress_UspA"/>
</dbReference>
<feature type="domain" description="UspA" evidence="2">
    <location>
        <begin position="6"/>
        <end position="148"/>
    </location>
</feature>
<evidence type="ECO:0000259" key="2">
    <source>
        <dbReference type="Pfam" id="PF00582"/>
    </source>
</evidence>
<proteinExistence type="inferred from homology"/>
<name>E1YH86_9BACT</name>
<dbReference type="PRINTS" id="PR01438">
    <property type="entry name" value="UNVRSLSTRESS"/>
</dbReference>
<dbReference type="AlphaFoldDB" id="E1YH86"/>
<organism evidence="3">
    <name type="scientific">uncultured Desulfobacterium sp</name>
    <dbReference type="NCBI Taxonomy" id="201089"/>
    <lineage>
        <taxon>Bacteria</taxon>
        <taxon>Pseudomonadati</taxon>
        <taxon>Thermodesulfobacteriota</taxon>
        <taxon>Desulfobacteria</taxon>
        <taxon>Desulfobacterales</taxon>
        <taxon>Desulfobacteriaceae</taxon>
        <taxon>Desulfobacterium</taxon>
        <taxon>environmental samples</taxon>
    </lineage>
</organism>
<dbReference type="Gene3D" id="3.40.50.620">
    <property type="entry name" value="HUPs"/>
    <property type="match status" value="2"/>
</dbReference>
<reference evidence="3" key="1">
    <citation type="journal article" date="2011" name="Environ. Microbiol.">
        <title>Genomic insights into the metabolic potential of the polycyclic aromatic hydrocarbon degrading sulfate-reducing Deltaproteobacterium N47.</title>
        <authorList>
            <person name="Bergmann F."/>
            <person name="Selesi D."/>
            <person name="Weinmaier T."/>
            <person name="Tischler P."/>
            <person name="Rattei T."/>
            <person name="Meckenstock R.U."/>
        </authorList>
    </citation>
    <scope>NUCLEOTIDE SEQUENCE</scope>
</reference>
<dbReference type="InterPro" id="IPR006016">
    <property type="entry name" value="UspA"/>
</dbReference>
<dbReference type="InterPro" id="IPR014729">
    <property type="entry name" value="Rossmann-like_a/b/a_fold"/>
</dbReference>
<dbReference type="Pfam" id="PF00582">
    <property type="entry name" value="Usp"/>
    <property type="match status" value="2"/>
</dbReference>
<gene>
    <name evidence="3" type="ORF">N47_F16250</name>
</gene>
<comment type="similarity">
    <text evidence="1">Belongs to the universal stress protein A family.</text>
</comment>
<dbReference type="PANTHER" id="PTHR46268:SF25">
    <property type="entry name" value="USPA DOMAIN PROTEIN"/>
    <property type="match status" value="1"/>
</dbReference>
<evidence type="ECO:0000256" key="1">
    <source>
        <dbReference type="ARBA" id="ARBA00008791"/>
    </source>
</evidence>